<evidence type="ECO:0000313" key="5">
    <source>
        <dbReference type="EMBL" id="OGZ01526.1"/>
    </source>
</evidence>
<dbReference type="PANTHER" id="PTHR11516">
    <property type="entry name" value="PYRUVATE DEHYDROGENASE E1 COMPONENT, ALPHA SUBUNIT BACTERIAL AND ORGANELLAR"/>
    <property type="match status" value="1"/>
</dbReference>
<dbReference type="AlphaFoldDB" id="A0A1G2CJE6"/>
<name>A0A1G2CJE6_9BACT</name>
<dbReference type="PANTHER" id="PTHR11516:SF60">
    <property type="entry name" value="PYRUVATE DEHYDROGENASE E1 COMPONENT SUBUNIT ALPHA"/>
    <property type="match status" value="1"/>
</dbReference>
<organism evidence="5 6">
    <name type="scientific">Candidatus Liptonbacteria bacterium RIFCSPLOWO2_12_FULL_60_15</name>
    <dbReference type="NCBI Taxonomy" id="1798653"/>
    <lineage>
        <taxon>Bacteria</taxon>
        <taxon>Candidatus Liptoniibacteriota</taxon>
    </lineage>
</organism>
<dbReference type="GO" id="GO:0006086">
    <property type="term" value="P:pyruvate decarboxylation to acetyl-CoA"/>
    <property type="evidence" value="ECO:0007669"/>
    <property type="project" value="TreeGrafter"/>
</dbReference>
<dbReference type="InterPro" id="IPR001017">
    <property type="entry name" value="DH_E1"/>
</dbReference>
<dbReference type="CDD" id="cd02000">
    <property type="entry name" value="TPP_E1_PDC_ADC_BCADC"/>
    <property type="match status" value="1"/>
</dbReference>
<feature type="domain" description="Dehydrogenase E1 component" evidence="4">
    <location>
        <begin position="16"/>
        <end position="318"/>
    </location>
</feature>
<gene>
    <name evidence="5" type="ORF">A3G64_01610</name>
</gene>
<dbReference type="Gene3D" id="3.40.50.970">
    <property type="match status" value="1"/>
</dbReference>
<dbReference type="InterPro" id="IPR029061">
    <property type="entry name" value="THDP-binding"/>
</dbReference>
<dbReference type="EMBL" id="MHLD01000043">
    <property type="protein sequence ID" value="OGZ01526.1"/>
    <property type="molecule type" value="Genomic_DNA"/>
</dbReference>
<evidence type="ECO:0000256" key="1">
    <source>
        <dbReference type="ARBA" id="ARBA00001964"/>
    </source>
</evidence>
<evidence type="ECO:0000313" key="6">
    <source>
        <dbReference type="Proteomes" id="UP000179281"/>
    </source>
</evidence>
<comment type="cofactor">
    <cofactor evidence="1">
        <name>thiamine diphosphate</name>
        <dbReference type="ChEBI" id="CHEBI:58937"/>
    </cofactor>
</comment>
<protein>
    <recommendedName>
        <fullName evidence="4">Dehydrogenase E1 component domain-containing protein</fullName>
    </recommendedName>
</protein>
<keyword evidence="2" id="KW-0560">Oxidoreductase</keyword>
<proteinExistence type="predicted"/>
<dbReference type="GO" id="GO:0004739">
    <property type="term" value="F:pyruvate dehydrogenase (acetyl-transferring) activity"/>
    <property type="evidence" value="ECO:0007669"/>
    <property type="project" value="TreeGrafter"/>
</dbReference>
<sequence length="328" mass="36290">MKEKLPRALLLNLYRTMVRIRLVEESFVEPILKGDIRCPVHLYVGEEAVAAGVCANLTDKDYVFGTHRSHGHYIAKGGGMKEMVAEIYGKETGCAKGRGGSMHVIDVKRGMLGAAPIVAGTVSLATGAALASRMRKENRVSVAFFGDGAVGEGVLHESLNFAALKKLPVIYVCENNLYSTHLPITECRTTPDIFEIGAPYGIHYEQVDGQDVLKTYAAGKRAVEHARRGKGPVFLEFMTYRYRGHVGPDDNIQGSHTDIRPREEIARWKRNDPLKNLERVLLAKKLASAKELNGIVSKAEKEVREAHAFALKSPYPKPQDLSRYVYAK</sequence>
<reference evidence="5 6" key="1">
    <citation type="journal article" date="2016" name="Nat. Commun.">
        <title>Thousands of microbial genomes shed light on interconnected biogeochemical processes in an aquifer system.</title>
        <authorList>
            <person name="Anantharaman K."/>
            <person name="Brown C.T."/>
            <person name="Hug L.A."/>
            <person name="Sharon I."/>
            <person name="Castelle C.J."/>
            <person name="Probst A.J."/>
            <person name="Thomas B.C."/>
            <person name="Singh A."/>
            <person name="Wilkins M.J."/>
            <person name="Karaoz U."/>
            <person name="Brodie E.L."/>
            <person name="Williams K.H."/>
            <person name="Hubbard S.S."/>
            <person name="Banfield J.F."/>
        </authorList>
    </citation>
    <scope>NUCLEOTIDE SEQUENCE [LARGE SCALE GENOMIC DNA]</scope>
</reference>
<dbReference type="Proteomes" id="UP000179281">
    <property type="component" value="Unassembled WGS sequence"/>
</dbReference>
<comment type="caution">
    <text evidence="5">The sequence shown here is derived from an EMBL/GenBank/DDBJ whole genome shotgun (WGS) entry which is preliminary data.</text>
</comment>
<dbReference type="Pfam" id="PF00676">
    <property type="entry name" value="E1_dh"/>
    <property type="match status" value="1"/>
</dbReference>
<accession>A0A1G2CJE6</accession>
<evidence type="ECO:0000256" key="3">
    <source>
        <dbReference type="ARBA" id="ARBA00023052"/>
    </source>
</evidence>
<evidence type="ECO:0000256" key="2">
    <source>
        <dbReference type="ARBA" id="ARBA00023002"/>
    </source>
</evidence>
<dbReference type="SUPFAM" id="SSF52518">
    <property type="entry name" value="Thiamin diphosphate-binding fold (THDP-binding)"/>
    <property type="match status" value="1"/>
</dbReference>
<dbReference type="STRING" id="1798653.A3G64_01610"/>
<keyword evidence="3" id="KW-0786">Thiamine pyrophosphate</keyword>
<evidence type="ECO:0000259" key="4">
    <source>
        <dbReference type="Pfam" id="PF00676"/>
    </source>
</evidence>
<dbReference type="InterPro" id="IPR050642">
    <property type="entry name" value="PDH_E1_Alpha_Subunit"/>
</dbReference>